<dbReference type="EMBL" id="ON649700">
    <property type="protein sequence ID" value="UVF62409.1"/>
    <property type="molecule type" value="Genomic_DNA"/>
</dbReference>
<feature type="region of interest" description="Disordered" evidence="1">
    <location>
        <begin position="446"/>
        <end position="473"/>
    </location>
</feature>
<organism evidence="2 3">
    <name type="scientific">Nitrososphaeria virus YSH_174770</name>
    <dbReference type="NCBI Taxonomy" id="3071322"/>
    <lineage>
        <taxon>Viruses</taxon>
        <taxon>Duplodnaviria</taxon>
        <taxon>Heunggongvirae</taxon>
        <taxon>Uroviricota</taxon>
        <taxon>Caudoviricetes</taxon>
        <taxon>Juravirales</taxon>
        <taxon>Yangangviridae</taxon>
        <taxon>Senitvirus</taxon>
        <taxon>Senitvirus yangshanense</taxon>
    </lineage>
</organism>
<evidence type="ECO:0000256" key="1">
    <source>
        <dbReference type="SAM" id="MobiDB-lite"/>
    </source>
</evidence>
<evidence type="ECO:0000313" key="2">
    <source>
        <dbReference type="EMBL" id="UVF62409.1"/>
    </source>
</evidence>
<keyword evidence="3" id="KW-1185">Reference proteome</keyword>
<feature type="compositionally biased region" description="Polar residues" evidence="1">
    <location>
        <begin position="450"/>
        <end position="473"/>
    </location>
</feature>
<name>A0A976YF66_9CAUD</name>
<accession>A0A976YF66</accession>
<protein>
    <submittedName>
        <fullName evidence="2">Uncharacterized protein</fullName>
    </submittedName>
</protein>
<dbReference type="Proteomes" id="UP001157003">
    <property type="component" value="Segment"/>
</dbReference>
<proteinExistence type="predicted"/>
<sequence length="563" mass="59670">MIPIINPYRFAAVAAGLHWIELGRTTLSGTSDTIDVGGASAGWSTSGQSDTAVDTTNNYLTYKGTGDDNDHRASYALTSSLSNTQWVMRFKWRPTTTAASDGCGGSYYFFGASDSTGAKGTSQDFIGIGLIGGDNLILTRANNQTLPDAALGGGDIITGFSAGTDYWIDIRRTASDTITATAYSDEFSTTTGTSRTYTDSSVSNITGLSYYKQCAFGSGSSVCGTSNQNIGHIDDLKIWDSTTTTSGTPDYSFTFADTLTAKPYMMILGHTLATGGAVDIDLTVNGDSGSNYAWRKSSNGGSDSTSISQNNIDITSGGWNVGNFNVTTVSNKSDQEKLFINHVANNETVGAGNHPRRAEVVGKWANTSNSITSVKFTNSGAGSYNTGSECVVLGYDPDDTEGGSKWEELANVTATSGTTISSGTFTAKKYLMFDLYFNAPGAGGQPKLQVGNSSVDTGSNYATRRNSNGTEDTLTSQDVIYPYTGGQNTSWYVKGFIINKSDKEKLFIMECNEQTTAGAGNSPTSCETVAKWANTSNQINIMQFTSHNSITISNAKLTVWGFD</sequence>
<reference evidence="2 3" key="1">
    <citation type="submission" date="2022-05" db="EMBL/GenBank/DDBJ databases">
        <title>Diverse viruses of marine archaea discovered using metagenomics.</title>
        <authorList>
            <person name="Zhou Y."/>
        </authorList>
    </citation>
    <scope>NUCLEOTIDE SEQUENCE [LARGE SCALE GENOMIC DNA]</scope>
    <source>
        <strain evidence="2">YSH_174770</strain>
    </source>
</reference>
<evidence type="ECO:0000313" key="3">
    <source>
        <dbReference type="Proteomes" id="UP001157003"/>
    </source>
</evidence>